<keyword evidence="4" id="KW-0964">Secreted</keyword>
<dbReference type="InterPro" id="IPR001398">
    <property type="entry name" value="Macrophage_inhib_fac"/>
</dbReference>
<evidence type="ECO:0000256" key="9">
    <source>
        <dbReference type="ARBA" id="ARBA00039086"/>
    </source>
</evidence>
<comment type="catalytic activity">
    <reaction evidence="7">
        <text>L-dopachrome = 5,6-dihydroxyindole-2-carboxylate</text>
        <dbReference type="Rhea" id="RHEA:13041"/>
        <dbReference type="ChEBI" id="CHEBI:16875"/>
        <dbReference type="ChEBI" id="CHEBI:57509"/>
        <dbReference type="EC" id="5.3.3.12"/>
    </reaction>
</comment>
<gene>
    <name evidence="14" type="ORF">CC80DRAFT_416862</name>
</gene>
<dbReference type="InterPro" id="IPR014347">
    <property type="entry name" value="Tautomerase/MIF_sf"/>
</dbReference>
<evidence type="ECO:0000313" key="15">
    <source>
        <dbReference type="Proteomes" id="UP000800035"/>
    </source>
</evidence>
<dbReference type="EC" id="5.3.3.12" evidence="8"/>
<sequence length="364" mass="39551">MSRPSSTSTNSANAFPRPAGATLLAPETVGEQLSPRSTFSFDSSPKSVQASERAVQFDDARTSRPANAVRGTPATTAPVQPVAGSRRRAQYYEEQFAYKDDTTSSARDRVTKDAPIVAELRTNVIVKDEYTLVTDLSHHLSTRYQRPESSIMITVNHSACLLLGGSFEPTYVLSITALPIQLQPTTNKRNAALIQNFMSESIGVPSDRGIIKFVPIEAECIATNGATIQGEIERLERQQVDDSGSLKRALTKSSRRSAVAKAKSSFQLSRNDSKANAPARTVITPPLPSPGPFDSGVAVDQGHEPTAVPPTNKQLNHKASLKNKPSNKFSEKTRKTFPPPPPIPEDSPAPKISKRKSFVSIFRR</sequence>
<dbReference type="GO" id="GO:0004167">
    <property type="term" value="F:dopachrome isomerase activity"/>
    <property type="evidence" value="ECO:0007669"/>
    <property type="project" value="UniProtKB-EC"/>
</dbReference>
<evidence type="ECO:0000256" key="6">
    <source>
        <dbReference type="ARBA" id="ARBA00036735"/>
    </source>
</evidence>
<feature type="region of interest" description="Disordered" evidence="13">
    <location>
        <begin position="1"/>
        <end position="85"/>
    </location>
</feature>
<dbReference type="Gene3D" id="3.30.429.10">
    <property type="entry name" value="Macrophage Migration Inhibitory Factor"/>
    <property type="match status" value="1"/>
</dbReference>
<dbReference type="AlphaFoldDB" id="A0A6A5U0Q2"/>
<dbReference type="EMBL" id="ML976997">
    <property type="protein sequence ID" value="KAF1954767.1"/>
    <property type="molecule type" value="Genomic_DNA"/>
</dbReference>
<dbReference type="OrthoDB" id="255819at2759"/>
<dbReference type="EC" id="5.3.2.1" evidence="9"/>
<protein>
    <recommendedName>
        <fullName evidence="12">L-dopachrome isomerase</fullName>
        <ecNumber evidence="9">5.3.2.1</ecNumber>
        <ecNumber evidence="8">5.3.3.12</ecNumber>
    </recommendedName>
    <alternativeName>
        <fullName evidence="10">L-dopachrome tautomerase</fullName>
    </alternativeName>
    <alternativeName>
        <fullName evidence="11">Phenylpyruvate tautomerase</fullName>
    </alternativeName>
</protein>
<keyword evidence="15" id="KW-1185">Reference proteome</keyword>
<comment type="similarity">
    <text evidence="2">Belongs to the MIF family.</text>
</comment>
<dbReference type="PANTHER" id="PTHR11954">
    <property type="entry name" value="D-DOPACHROME DECARBOXYLASE"/>
    <property type="match status" value="1"/>
</dbReference>
<feature type="compositionally biased region" description="Basic residues" evidence="13">
    <location>
        <begin position="352"/>
        <end position="364"/>
    </location>
</feature>
<evidence type="ECO:0000256" key="3">
    <source>
        <dbReference type="ARBA" id="ARBA00022514"/>
    </source>
</evidence>
<feature type="compositionally biased region" description="Polar residues" evidence="13">
    <location>
        <begin position="34"/>
        <end position="50"/>
    </location>
</feature>
<proteinExistence type="inferred from homology"/>
<evidence type="ECO:0000256" key="4">
    <source>
        <dbReference type="ARBA" id="ARBA00022525"/>
    </source>
</evidence>
<evidence type="ECO:0000256" key="11">
    <source>
        <dbReference type="ARBA" id="ARBA00041912"/>
    </source>
</evidence>
<dbReference type="Proteomes" id="UP000800035">
    <property type="component" value="Unassembled WGS sequence"/>
</dbReference>
<dbReference type="Pfam" id="PF01187">
    <property type="entry name" value="MIF"/>
    <property type="match status" value="1"/>
</dbReference>
<reference evidence="14" key="1">
    <citation type="journal article" date="2020" name="Stud. Mycol.">
        <title>101 Dothideomycetes genomes: a test case for predicting lifestyles and emergence of pathogens.</title>
        <authorList>
            <person name="Haridas S."/>
            <person name="Albert R."/>
            <person name="Binder M."/>
            <person name="Bloem J."/>
            <person name="Labutti K."/>
            <person name="Salamov A."/>
            <person name="Andreopoulos B."/>
            <person name="Baker S."/>
            <person name="Barry K."/>
            <person name="Bills G."/>
            <person name="Bluhm B."/>
            <person name="Cannon C."/>
            <person name="Castanera R."/>
            <person name="Culley D."/>
            <person name="Daum C."/>
            <person name="Ezra D."/>
            <person name="Gonzalez J."/>
            <person name="Henrissat B."/>
            <person name="Kuo A."/>
            <person name="Liang C."/>
            <person name="Lipzen A."/>
            <person name="Lutzoni F."/>
            <person name="Magnuson J."/>
            <person name="Mondo S."/>
            <person name="Nolan M."/>
            <person name="Ohm R."/>
            <person name="Pangilinan J."/>
            <person name="Park H.-J."/>
            <person name="Ramirez L."/>
            <person name="Alfaro M."/>
            <person name="Sun H."/>
            <person name="Tritt A."/>
            <person name="Yoshinaga Y."/>
            <person name="Zwiers L.-H."/>
            <person name="Turgeon B."/>
            <person name="Goodwin S."/>
            <person name="Spatafora J."/>
            <person name="Crous P."/>
            <person name="Grigoriev I."/>
        </authorList>
    </citation>
    <scope>NUCLEOTIDE SEQUENCE</scope>
    <source>
        <strain evidence="14">CBS 675.92</strain>
    </source>
</reference>
<comment type="catalytic activity">
    <reaction evidence="6">
        <text>3-phenylpyruvate = enol-phenylpyruvate</text>
        <dbReference type="Rhea" id="RHEA:17097"/>
        <dbReference type="ChEBI" id="CHEBI:16815"/>
        <dbReference type="ChEBI" id="CHEBI:18005"/>
        <dbReference type="EC" id="5.3.2.1"/>
    </reaction>
</comment>
<dbReference type="PANTHER" id="PTHR11954:SF6">
    <property type="entry name" value="MACROPHAGE MIGRATION INHIBITORY FACTOR"/>
    <property type="match status" value="1"/>
</dbReference>
<evidence type="ECO:0000256" key="2">
    <source>
        <dbReference type="ARBA" id="ARBA00005851"/>
    </source>
</evidence>
<evidence type="ECO:0000256" key="13">
    <source>
        <dbReference type="SAM" id="MobiDB-lite"/>
    </source>
</evidence>
<evidence type="ECO:0000256" key="8">
    <source>
        <dbReference type="ARBA" id="ARBA00038932"/>
    </source>
</evidence>
<evidence type="ECO:0000256" key="10">
    <source>
        <dbReference type="ARBA" id="ARBA00041631"/>
    </source>
</evidence>
<organism evidence="14 15">
    <name type="scientific">Byssothecium circinans</name>
    <dbReference type="NCBI Taxonomy" id="147558"/>
    <lineage>
        <taxon>Eukaryota</taxon>
        <taxon>Fungi</taxon>
        <taxon>Dikarya</taxon>
        <taxon>Ascomycota</taxon>
        <taxon>Pezizomycotina</taxon>
        <taxon>Dothideomycetes</taxon>
        <taxon>Pleosporomycetidae</taxon>
        <taxon>Pleosporales</taxon>
        <taxon>Massarineae</taxon>
        <taxon>Massarinaceae</taxon>
        <taxon>Byssothecium</taxon>
    </lineage>
</organism>
<feature type="compositionally biased region" description="Pro residues" evidence="13">
    <location>
        <begin position="337"/>
        <end position="347"/>
    </location>
</feature>
<dbReference type="GO" id="GO:0050178">
    <property type="term" value="F:phenylpyruvate tautomerase activity"/>
    <property type="evidence" value="ECO:0007669"/>
    <property type="project" value="UniProtKB-EC"/>
</dbReference>
<evidence type="ECO:0000313" key="14">
    <source>
        <dbReference type="EMBL" id="KAF1954767.1"/>
    </source>
</evidence>
<feature type="compositionally biased region" description="Polar residues" evidence="13">
    <location>
        <begin position="1"/>
        <end position="13"/>
    </location>
</feature>
<keyword evidence="5" id="KW-0413">Isomerase</keyword>
<feature type="region of interest" description="Disordered" evidence="13">
    <location>
        <begin position="261"/>
        <end position="364"/>
    </location>
</feature>
<comment type="subcellular location">
    <subcellularLocation>
        <location evidence="1">Secreted</location>
    </subcellularLocation>
</comment>
<dbReference type="GO" id="GO:0005576">
    <property type="term" value="C:extracellular region"/>
    <property type="evidence" value="ECO:0007669"/>
    <property type="project" value="UniProtKB-SubCell"/>
</dbReference>
<keyword evidence="3" id="KW-0202">Cytokine</keyword>
<dbReference type="SUPFAM" id="SSF55331">
    <property type="entry name" value="Tautomerase/MIF"/>
    <property type="match status" value="1"/>
</dbReference>
<evidence type="ECO:0000256" key="1">
    <source>
        <dbReference type="ARBA" id="ARBA00004613"/>
    </source>
</evidence>
<evidence type="ECO:0000256" key="7">
    <source>
        <dbReference type="ARBA" id="ARBA00036823"/>
    </source>
</evidence>
<evidence type="ECO:0000256" key="5">
    <source>
        <dbReference type="ARBA" id="ARBA00023235"/>
    </source>
</evidence>
<accession>A0A6A5U0Q2</accession>
<name>A0A6A5U0Q2_9PLEO</name>
<evidence type="ECO:0000256" key="12">
    <source>
        <dbReference type="ARBA" id="ARBA00042730"/>
    </source>
</evidence>